<dbReference type="RefSeq" id="WP_348759968.1">
    <property type="nucleotide sequence ID" value="NZ_OZ026885.1"/>
</dbReference>
<evidence type="ECO:0000259" key="3">
    <source>
        <dbReference type="PROSITE" id="PS51186"/>
    </source>
</evidence>
<keyword evidence="2" id="KW-0012">Acyltransferase</keyword>
<dbReference type="PANTHER" id="PTHR43420">
    <property type="entry name" value="ACETYLTRANSFERASE"/>
    <property type="match status" value="1"/>
</dbReference>
<dbReference type="SUPFAM" id="SSF55729">
    <property type="entry name" value="Acyl-CoA N-acyltransferases (Nat)"/>
    <property type="match status" value="1"/>
</dbReference>
<keyword evidence="4" id="KW-0614">Plasmid</keyword>
<reference evidence="4 5" key="1">
    <citation type="submission" date="2024-04" db="EMBL/GenBank/DDBJ databases">
        <authorList>
            <person name="Cremers G."/>
        </authorList>
    </citation>
    <scope>NUCLEOTIDE SEQUENCE [LARGE SCALE GENOMIC DNA]</scope>
    <source>
        <strain evidence="4">MeCH1-AG</strain>
        <plasmid evidence="4 5">2</plasmid>
    </source>
</reference>
<dbReference type="CDD" id="cd04301">
    <property type="entry name" value="NAT_SF"/>
    <property type="match status" value="1"/>
</dbReference>
<feature type="domain" description="N-acetyltransferase" evidence="3">
    <location>
        <begin position="8"/>
        <end position="167"/>
    </location>
</feature>
<evidence type="ECO:0000313" key="4">
    <source>
        <dbReference type="EMBL" id="CAL1242046.1"/>
    </source>
</evidence>
<dbReference type="Proteomes" id="UP001497493">
    <property type="component" value="Plasmid 2"/>
</dbReference>
<organism evidence="4 5">
    <name type="scientific">Candidatus Methylocalor cossyra</name>
    <dbReference type="NCBI Taxonomy" id="3108543"/>
    <lineage>
        <taxon>Bacteria</taxon>
        <taxon>Pseudomonadati</taxon>
        <taxon>Pseudomonadota</taxon>
        <taxon>Gammaproteobacteria</taxon>
        <taxon>Methylococcales</taxon>
        <taxon>Methylococcaceae</taxon>
        <taxon>Candidatus Methylocalor</taxon>
    </lineage>
</organism>
<proteinExistence type="predicted"/>
<dbReference type="InterPro" id="IPR050680">
    <property type="entry name" value="YpeA/RimI_acetyltransf"/>
</dbReference>
<evidence type="ECO:0000256" key="1">
    <source>
        <dbReference type="ARBA" id="ARBA00022679"/>
    </source>
</evidence>
<keyword evidence="5" id="KW-1185">Reference proteome</keyword>
<evidence type="ECO:0000256" key="2">
    <source>
        <dbReference type="ARBA" id="ARBA00023315"/>
    </source>
</evidence>
<sequence>MDTPRPHIVMRPVRADDQPHLDSIRQAAFAPVFASFRSILGEDIYKLAQAPKDERQGDLLVSLLAPESGWEVYAAEMAGTVVGFVAIQLNDKTQVGEIGLNAVHPDQAGKGIGTAMYHFAIARMKDAGMRVATVATGGDPSHAPARRAYEKAGFTVQIPSVWLCRKL</sequence>
<gene>
    <name evidence="4" type="ORF">MECH1_V1_P0114</name>
</gene>
<accession>A0ABP1CCZ3</accession>
<geneLocation type="plasmid" evidence="4 5">
    <name>2</name>
</geneLocation>
<evidence type="ECO:0000313" key="5">
    <source>
        <dbReference type="Proteomes" id="UP001497493"/>
    </source>
</evidence>
<dbReference type="Pfam" id="PF00583">
    <property type="entry name" value="Acetyltransf_1"/>
    <property type="match status" value="1"/>
</dbReference>
<dbReference type="InterPro" id="IPR016181">
    <property type="entry name" value="Acyl_CoA_acyltransferase"/>
</dbReference>
<keyword evidence="1" id="KW-0808">Transferase</keyword>
<dbReference type="EMBL" id="OZ026885">
    <property type="protein sequence ID" value="CAL1242046.1"/>
    <property type="molecule type" value="Genomic_DNA"/>
</dbReference>
<name>A0ABP1CCZ3_9GAMM</name>
<dbReference type="InterPro" id="IPR000182">
    <property type="entry name" value="GNAT_dom"/>
</dbReference>
<dbReference type="Gene3D" id="3.40.630.30">
    <property type="match status" value="1"/>
</dbReference>
<dbReference type="PROSITE" id="PS51186">
    <property type="entry name" value="GNAT"/>
    <property type="match status" value="1"/>
</dbReference>
<protein>
    <submittedName>
        <fullName evidence="4">Acetyltransferase</fullName>
    </submittedName>
</protein>